<dbReference type="AlphaFoldDB" id="A0A832I0F3"/>
<evidence type="ECO:0000313" key="1">
    <source>
        <dbReference type="EMBL" id="HGZ42414.1"/>
    </source>
</evidence>
<gene>
    <name evidence="1" type="ORF">ENR23_03125</name>
</gene>
<organism evidence="1">
    <name type="scientific">Eiseniibacteriota bacterium</name>
    <dbReference type="NCBI Taxonomy" id="2212470"/>
    <lineage>
        <taxon>Bacteria</taxon>
        <taxon>Candidatus Eiseniibacteriota</taxon>
    </lineage>
</organism>
<name>A0A832I0F3_UNCEI</name>
<dbReference type="InterPro" id="IPR004155">
    <property type="entry name" value="PBS_lyase_HEAT"/>
</dbReference>
<dbReference type="Pfam" id="PF13646">
    <property type="entry name" value="HEAT_2"/>
    <property type="match status" value="1"/>
</dbReference>
<comment type="caution">
    <text evidence="1">The sequence shown here is derived from an EMBL/GenBank/DDBJ whole genome shotgun (WGS) entry which is preliminary data.</text>
</comment>
<sequence>MAVESFAATVGGEEWRAVSRVLVALDEPSAERRRLRHPIAWRRALAARRVGLLHDPDARPALRRAMERGPGIVTLAAALALARARDLEALRWLLDHPEATARRPRQQLVAVLRRFGPGAAPVVRDAVEAWSPTAAIHLAAVEALGAWGAREAGPWLERLLADGGVEARTAAARALGLLGDPAHEAALVAALDDYAWPVRAQAARALGALGAARAVQRLAARVHDRAWWVRRHAAYALAACGPRGRAALRALRRQRADRFARDMAGEVLQRVAWDRESPGGVDRVA</sequence>
<reference evidence="1" key="1">
    <citation type="journal article" date="2020" name="mSystems">
        <title>Genome- and Community-Level Interaction Insights into Carbon Utilization and Element Cycling Functions of Hydrothermarchaeota in Hydrothermal Sediment.</title>
        <authorList>
            <person name="Zhou Z."/>
            <person name="Liu Y."/>
            <person name="Xu W."/>
            <person name="Pan J."/>
            <person name="Luo Z.H."/>
            <person name="Li M."/>
        </authorList>
    </citation>
    <scope>NUCLEOTIDE SEQUENCE [LARGE SCALE GENOMIC DNA]</scope>
    <source>
        <strain evidence="1">SpSt-381</strain>
    </source>
</reference>
<dbReference type="SUPFAM" id="SSF48371">
    <property type="entry name" value="ARM repeat"/>
    <property type="match status" value="1"/>
</dbReference>
<proteinExistence type="predicted"/>
<dbReference type="SMART" id="SM00567">
    <property type="entry name" value="EZ_HEAT"/>
    <property type="match status" value="5"/>
</dbReference>
<dbReference type="Gene3D" id="1.25.10.10">
    <property type="entry name" value="Leucine-rich Repeat Variant"/>
    <property type="match status" value="1"/>
</dbReference>
<dbReference type="InterPro" id="IPR011989">
    <property type="entry name" value="ARM-like"/>
</dbReference>
<accession>A0A832I0F3</accession>
<dbReference type="InterPro" id="IPR016024">
    <property type="entry name" value="ARM-type_fold"/>
</dbReference>
<protein>
    <submittedName>
        <fullName evidence="1">HEAT repeat domain-containing protein</fullName>
    </submittedName>
</protein>
<dbReference type="EMBL" id="DSQF01000004">
    <property type="protein sequence ID" value="HGZ42414.1"/>
    <property type="molecule type" value="Genomic_DNA"/>
</dbReference>